<feature type="compositionally biased region" description="Low complexity" evidence="1">
    <location>
        <begin position="50"/>
        <end position="63"/>
    </location>
</feature>
<dbReference type="EMBL" id="JAUKUA010000001">
    <property type="protein sequence ID" value="KAK0729454.1"/>
    <property type="molecule type" value="Genomic_DNA"/>
</dbReference>
<dbReference type="AlphaFoldDB" id="A0AA40E5X6"/>
<evidence type="ECO:0000256" key="1">
    <source>
        <dbReference type="SAM" id="MobiDB-lite"/>
    </source>
</evidence>
<accession>A0AA40E5X6</accession>
<dbReference type="InterPro" id="IPR018713">
    <property type="entry name" value="MPAB/Lcp_cat_dom"/>
</dbReference>
<evidence type="ECO:0000256" key="2">
    <source>
        <dbReference type="SAM" id="Phobius"/>
    </source>
</evidence>
<organism evidence="4 5">
    <name type="scientific">Lasiosphaeris hirsuta</name>
    <dbReference type="NCBI Taxonomy" id="260670"/>
    <lineage>
        <taxon>Eukaryota</taxon>
        <taxon>Fungi</taxon>
        <taxon>Dikarya</taxon>
        <taxon>Ascomycota</taxon>
        <taxon>Pezizomycotina</taxon>
        <taxon>Sordariomycetes</taxon>
        <taxon>Sordariomycetidae</taxon>
        <taxon>Sordariales</taxon>
        <taxon>Lasiosphaeriaceae</taxon>
        <taxon>Lasiosphaeris</taxon>
    </lineage>
</organism>
<proteinExistence type="predicted"/>
<keyword evidence="5" id="KW-1185">Reference proteome</keyword>
<evidence type="ECO:0000313" key="4">
    <source>
        <dbReference type="EMBL" id="KAK0729454.1"/>
    </source>
</evidence>
<keyword evidence="2" id="KW-0812">Transmembrane</keyword>
<protein>
    <recommendedName>
        <fullName evidence="3">ER-bound oxygenase mpaB/mpaB'/Rubber oxygenase catalytic domain-containing protein</fullName>
    </recommendedName>
</protein>
<feature type="domain" description="ER-bound oxygenase mpaB/mpaB'/Rubber oxygenase catalytic" evidence="3">
    <location>
        <begin position="130"/>
        <end position="243"/>
    </location>
</feature>
<reference evidence="4" key="1">
    <citation type="submission" date="2023-06" db="EMBL/GenBank/DDBJ databases">
        <title>Genome-scale phylogeny and comparative genomics of the fungal order Sordariales.</title>
        <authorList>
            <consortium name="Lawrence Berkeley National Laboratory"/>
            <person name="Hensen N."/>
            <person name="Bonometti L."/>
            <person name="Westerberg I."/>
            <person name="Brannstrom I.O."/>
            <person name="Guillou S."/>
            <person name="Cros-Aarteil S."/>
            <person name="Calhoun S."/>
            <person name="Haridas S."/>
            <person name="Kuo A."/>
            <person name="Mondo S."/>
            <person name="Pangilinan J."/>
            <person name="Riley R."/>
            <person name="Labutti K."/>
            <person name="Andreopoulos B."/>
            <person name="Lipzen A."/>
            <person name="Chen C."/>
            <person name="Yanf M."/>
            <person name="Daum C."/>
            <person name="Ng V."/>
            <person name="Clum A."/>
            <person name="Steindorff A."/>
            <person name="Ohm R."/>
            <person name="Martin F."/>
            <person name="Silar P."/>
            <person name="Natvig D."/>
            <person name="Lalanne C."/>
            <person name="Gautier V."/>
            <person name="Ament-Velasquez S.L."/>
            <person name="Kruys A."/>
            <person name="Hutchinson M.I."/>
            <person name="Powell A.J."/>
            <person name="Barry K."/>
            <person name="Miller A.N."/>
            <person name="Grigoriev I.V."/>
            <person name="Debuchy R."/>
            <person name="Gladieux P."/>
            <person name="Thoren M.H."/>
            <person name="Johannesson H."/>
        </authorList>
    </citation>
    <scope>NUCLEOTIDE SEQUENCE</scope>
    <source>
        <strain evidence="4">SMH4607-1</strain>
    </source>
</reference>
<name>A0AA40E5X6_9PEZI</name>
<keyword evidence="2" id="KW-1133">Transmembrane helix</keyword>
<dbReference type="GO" id="GO:0016491">
    <property type="term" value="F:oxidoreductase activity"/>
    <property type="evidence" value="ECO:0007669"/>
    <property type="project" value="InterPro"/>
</dbReference>
<comment type="caution">
    <text evidence="4">The sequence shown here is derived from an EMBL/GenBank/DDBJ whole genome shotgun (WGS) entry which is preliminary data.</text>
</comment>
<feature type="region of interest" description="Disordered" evidence="1">
    <location>
        <begin position="1"/>
        <end position="69"/>
    </location>
</feature>
<feature type="compositionally biased region" description="Low complexity" evidence="1">
    <location>
        <begin position="26"/>
        <end position="37"/>
    </location>
</feature>
<keyword evidence="2" id="KW-0472">Membrane</keyword>
<evidence type="ECO:0000259" key="3">
    <source>
        <dbReference type="Pfam" id="PF09995"/>
    </source>
</evidence>
<evidence type="ECO:0000313" key="5">
    <source>
        <dbReference type="Proteomes" id="UP001172102"/>
    </source>
</evidence>
<feature type="transmembrane region" description="Helical" evidence="2">
    <location>
        <begin position="230"/>
        <end position="246"/>
    </location>
</feature>
<feature type="transmembrane region" description="Helical" evidence="2">
    <location>
        <begin position="188"/>
        <end position="210"/>
    </location>
</feature>
<dbReference type="Pfam" id="PF09995">
    <property type="entry name" value="MPAB_Lcp_cat"/>
    <property type="match status" value="1"/>
</dbReference>
<gene>
    <name evidence="4" type="ORF">B0H67DRAFT_157</name>
</gene>
<dbReference type="Proteomes" id="UP001172102">
    <property type="component" value="Unassembled WGS sequence"/>
</dbReference>
<sequence length="252" mass="28361">MKSPPPASSHSSPKTPQPGSAGPTQSSSNSPPRASHSVPARTRVSLPRLSHASSAYRCSSSQSRTERRANLKSFARRYKNSMRMCAGGGMMRVMRNCRSGRPRRFLWRCVRRGGRLGRDGEIDAPVGLRSRGEKEVLCKEFRRFATVLDMPLKMWPRGLEEFESYVGGQMRRLEENGVSKESRGMARVLLFGLGLPWYLAWVMPVVRLVVMANWLPKGLREAYGLLDPTTWAARVGYVVLVWLIWGEGRLII</sequence>